<accession>A0A3S9UZ36</accession>
<dbReference type="Pfam" id="PF04577">
    <property type="entry name" value="Glyco_transf_61"/>
    <property type="match status" value="1"/>
</dbReference>
<dbReference type="EMBL" id="CP034346">
    <property type="protein sequence ID" value="AZS15583.1"/>
    <property type="molecule type" value="Genomic_DNA"/>
</dbReference>
<dbReference type="InterPro" id="IPR049625">
    <property type="entry name" value="Glyco_transf_61_cat"/>
</dbReference>
<dbReference type="KEGG" id="plut:EI981_14755"/>
<dbReference type="RefSeq" id="WP_126999361.1">
    <property type="nucleotide sequence ID" value="NZ_CP034346.1"/>
</dbReference>
<reference evidence="6" key="1">
    <citation type="submission" date="2018-12" db="EMBL/GenBank/DDBJ databases">
        <title>Complete genome sequence of Paenibacillus sp. MBLB1234.</title>
        <authorList>
            <person name="Nam Y.-D."/>
            <person name="Kang J."/>
            <person name="Chung W.-H."/>
            <person name="Park Y.S."/>
        </authorList>
    </citation>
    <scope>NUCLEOTIDE SEQUENCE [LARGE SCALE GENOMIC DNA]</scope>
    <source>
        <strain evidence="6">MBLB1234</strain>
    </source>
</reference>
<name>A0A3S9UZ36_9BACL</name>
<dbReference type="InterPro" id="IPR007657">
    <property type="entry name" value="Glycosyltransferase_61"/>
</dbReference>
<evidence type="ECO:0000256" key="1">
    <source>
        <dbReference type="ARBA" id="ARBA00022676"/>
    </source>
</evidence>
<dbReference type="Proteomes" id="UP000270678">
    <property type="component" value="Chromosome"/>
</dbReference>
<sequence length="377" mass="43189">MMQAVELHSGPPKGLYKTTAEWVEHSRQRGEDHIFLEFHTNETFHFTASKGLESPLFPERVKQLPSAFVAVIPEGRVLGEEGSVITPDNHLLWDVSLQLMPEDQHPAFTTTSPRSLIEIADTVAVLSFFSSETYFHWLYDVLARIHLLRLSGIKIDKYVINQNIRSPFQYETLAMLGISRDQILFTYPNMNLKAKQLVVPSISMHAFLEYGSWPFQFMRQELYEKHNFRHTGADRIYISRSKSNKRKILNEDQVTGLLDDYGFTAVVLEDLTVAQQIEAFSSASAIVAPHGSGLANLSFCHPGTKIIEIFARDYTPVCYWEMSNYLQLDYYSMVENGYLDPQQQHLFEQNIYVPVDGLEQLLRLAGIESNRSKEEKG</sequence>
<proteinExistence type="predicted"/>
<organism evidence="5 6">
    <name type="scientific">Paenibacillus lutimineralis</name>
    <dbReference type="NCBI Taxonomy" id="2707005"/>
    <lineage>
        <taxon>Bacteria</taxon>
        <taxon>Bacillati</taxon>
        <taxon>Bacillota</taxon>
        <taxon>Bacilli</taxon>
        <taxon>Bacillales</taxon>
        <taxon>Paenibacillaceae</taxon>
        <taxon>Paenibacillus</taxon>
    </lineage>
</organism>
<evidence type="ECO:0000313" key="5">
    <source>
        <dbReference type="EMBL" id="AZS15583.1"/>
    </source>
</evidence>
<dbReference type="OrthoDB" id="182122at2"/>
<evidence type="ECO:0000259" key="4">
    <source>
        <dbReference type="Pfam" id="PF04577"/>
    </source>
</evidence>
<protein>
    <submittedName>
        <fullName evidence="5">Glycosyltransferase family 61 protein</fullName>
    </submittedName>
</protein>
<evidence type="ECO:0000256" key="3">
    <source>
        <dbReference type="ARBA" id="ARBA00023180"/>
    </source>
</evidence>
<evidence type="ECO:0000256" key="2">
    <source>
        <dbReference type="ARBA" id="ARBA00022679"/>
    </source>
</evidence>
<keyword evidence="1" id="KW-0328">Glycosyltransferase</keyword>
<keyword evidence="3" id="KW-0325">Glycoprotein</keyword>
<evidence type="ECO:0000313" key="6">
    <source>
        <dbReference type="Proteomes" id="UP000270678"/>
    </source>
</evidence>
<keyword evidence="6" id="KW-1185">Reference proteome</keyword>
<dbReference type="PANTHER" id="PTHR20961">
    <property type="entry name" value="GLYCOSYLTRANSFERASE"/>
    <property type="match status" value="1"/>
</dbReference>
<keyword evidence="2 5" id="KW-0808">Transferase</keyword>
<feature type="domain" description="Glycosyltransferase 61 catalytic" evidence="4">
    <location>
        <begin position="134"/>
        <end position="307"/>
    </location>
</feature>
<dbReference type="GO" id="GO:0016757">
    <property type="term" value="F:glycosyltransferase activity"/>
    <property type="evidence" value="ECO:0007669"/>
    <property type="project" value="UniProtKB-KW"/>
</dbReference>
<gene>
    <name evidence="5" type="ORF">EI981_14755</name>
</gene>
<dbReference type="AlphaFoldDB" id="A0A3S9UZ36"/>